<dbReference type="EMBL" id="JAHBCL010000024">
    <property type="protein sequence ID" value="MBS7527754.1"/>
    <property type="molecule type" value="Genomic_DNA"/>
</dbReference>
<dbReference type="PANTHER" id="PTHR13779:SF7">
    <property type="entry name" value="ATPASE WRNIP1"/>
    <property type="match status" value="1"/>
</dbReference>
<evidence type="ECO:0000313" key="6">
    <source>
        <dbReference type="Proteomes" id="UP000746471"/>
    </source>
</evidence>
<evidence type="ECO:0000256" key="2">
    <source>
        <dbReference type="ARBA" id="ARBA00022741"/>
    </source>
</evidence>
<dbReference type="PANTHER" id="PTHR13779">
    <property type="entry name" value="WERNER HELICASE-INTERACTING PROTEIN 1 FAMILY MEMBER"/>
    <property type="match status" value="1"/>
</dbReference>
<feature type="domain" description="AAA+ ATPase" evidence="4">
    <location>
        <begin position="51"/>
        <end position="171"/>
    </location>
</feature>
<dbReference type="InterPro" id="IPR051314">
    <property type="entry name" value="AAA_ATPase_RarA/MGS1/WRNIP1"/>
</dbReference>
<dbReference type="Pfam" id="PF12002">
    <property type="entry name" value="MgsA_C"/>
    <property type="match status" value="1"/>
</dbReference>
<dbReference type="Pfam" id="PF00004">
    <property type="entry name" value="AAA"/>
    <property type="match status" value="1"/>
</dbReference>
<dbReference type="InterPro" id="IPR021886">
    <property type="entry name" value="MgsA_C"/>
</dbReference>
<sequence>MDLFDLMAKDNIKKMAPLAERMKPKTLDDFFGQENIVGDQKLLTKLIKSDRLSSIILYGPPGCGKTSLARVIAETTKANFVVLNAVSSGVKEIRETVQAAKDTAAMYNRRTILFIDEIHRFNKSQQDALLPFVEDGTVILIGATTENPYFEVNSALISRSTVFRLESLKMENIIGILKRAITDTADGLGDYRLEMEEAVLAYIADMSNGDARRALNVLEMAVLAKDDLADRLTITREDVTEAMQMKGMLYDKSGDNHYDIVSAFIKSMRGSDPDAALYYLGKMIYAGEDPRFIARRIVICASEDVGNADPMALVVANNAAQAVDFIGMPEGRIILAQAVTYIASAPKSNAAYLGINEAISDIEQMPIGPLPFYLKDGTALRLDRKYGTSEGEKRYEYPHSHPGHYVQQQYLPDDIKDKRYYRPTALGYEKQITEYLKRTKYRDEE</sequence>
<protein>
    <submittedName>
        <fullName evidence="5">Replication-associated recombination protein A</fullName>
    </submittedName>
</protein>
<dbReference type="Proteomes" id="UP000746471">
    <property type="component" value="Unassembled WGS sequence"/>
</dbReference>
<dbReference type="SUPFAM" id="SSF48019">
    <property type="entry name" value="post-AAA+ oligomerization domain-like"/>
    <property type="match status" value="1"/>
</dbReference>
<proteinExistence type="inferred from homology"/>
<reference evidence="5 6" key="1">
    <citation type="submission" date="2021-05" db="EMBL/GenBank/DDBJ databases">
        <title>Fusibacter ferrireducens sp. nov., an anaerobic, sulfur- and Fe-reducing bacterium isolated from the mangrove sediment.</title>
        <authorList>
            <person name="Qiu D."/>
        </authorList>
    </citation>
    <scope>NUCLEOTIDE SEQUENCE [LARGE SCALE GENOMIC DNA]</scope>
    <source>
        <strain evidence="5 6">DSM 12116</strain>
    </source>
</reference>
<name>A0ABS5PRG5_9FIRM</name>
<evidence type="ECO:0000256" key="3">
    <source>
        <dbReference type="ARBA" id="ARBA00022840"/>
    </source>
</evidence>
<dbReference type="InterPro" id="IPR003593">
    <property type="entry name" value="AAA+_ATPase"/>
</dbReference>
<dbReference type="SUPFAM" id="SSF52540">
    <property type="entry name" value="P-loop containing nucleoside triphosphate hydrolases"/>
    <property type="match status" value="1"/>
</dbReference>
<comment type="similarity">
    <text evidence="1">Belongs to the AAA ATPase family. RarA/MGS1/WRNIP1 subfamily.</text>
</comment>
<organism evidence="5 6">
    <name type="scientific">Fusibacter paucivorans</name>
    <dbReference type="NCBI Taxonomy" id="76009"/>
    <lineage>
        <taxon>Bacteria</taxon>
        <taxon>Bacillati</taxon>
        <taxon>Bacillota</taxon>
        <taxon>Clostridia</taxon>
        <taxon>Eubacteriales</taxon>
        <taxon>Eubacteriales Family XII. Incertae Sedis</taxon>
        <taxon>Fusibacter</taxon>
    </lineage>
</organism>
<dbReference type="InterPro" id="IPR027417">
    <property type="entry name" value="P-loop_NTPase"/>
</dbReference>
<dbReference type="Gene3D" id="1.10.8.60">
    <property type="match status" value="1"/>
</dbReference>
<dbReference type="CDD" id="cd18139">
    <property type="entry name" value="HLD_clamp_RarA"/>
    <property type="match status" value="1"/>
</dbReference>
<dbReference type="InterPro" id="IPR032423">
    <property type="entry name" value="AAA_assoc_2"/>
</dbReference>
<accession>A0ABS5PRG5</accession>
<comment type="caution">
    <text evidence="5">The sequence shown here is derived from an EMBL/GenBank/DDBJ whole genome shotgun (WGS) entry which is preliminary data.</text>
</comment>
<dbReference type="InterPro" id="IPR003959">
    <property type="entry name" value="ATPase_AAA_core"/>
</dbReference>
<keyword evidence="3" id="KW-0067">ATP-binding</keyword>
<dbReference type="Pfam" id="PF16193">
    <property type="entry name" value="AAA_assoc_2"/>
    <property type="match status" value="1"/>
</dbReference>
<keyword evidence="2" id="KW-0547">Nucleotide-binding</keyword>
<gene>
    <name evidence="5" type="ORF">KHM83_13805</name>
</gene>
<keyword evidence="6" id="KW-1185">Reference proteome</keyword>
<dbReference type="RefSeq" id="WP_213237611.1">
    <property type="nucleotide sequence ID" value="NZ_JAHBCL010000024.1"/>
</dbReference>
<dbReference type="Gene3D" id="1.20.272.10">
    <property type="match status" value="1"/>
</dbReference>
<evidence type="ECO:0000259" key="4">
    <source>
        <dbReference type="SMART" id="SM00382"/>
    </source>
</evidence>
<dbReference type="CDD" id="cd00009">
    <property type="entry name" value="AAA"/>
    <property type="match status" value="1"/>
</dbReference>
<evidence type="ECO:0000256" key="1">
    <source>
        <dbReference type="ARBA" id="ARBA00008959"/>
    </source>
</evidence>
<dbReference type="Gene3D" id="1.10.3710.10">
    <property type="entry name" value="DNA polymerase III clamp loader subunits, C-terminal domain"/>
    <property type="match status" value="1"/>
</dbReference>
<dbReference type="SMART" id="SM00382">
    <property type="entry name" value="AAA"/>
    <property type="match status" value="1"/>
</dbReference>
<dbReference type="InterPro" id="IPR008921">
    <property type="entry name" value="DNA_pol3_clamp-load_cplx_C"/>
</dbReference>
<evidence type="ECO:0000313" key="5">
    <source>
        <dbReference type="EMBL" id="MBS7527754.1"/>
    </source>
</evidence>
<dbReference type="Gene3D" id="3.40.50.300">
    <property type="entry name" value="P-loop containing nucleotide triphosphate hydrolases"/>
    <property type="match status" value="1"/>
</dbReference>